<dbReference type="PANTHER" id="PTHR11712:SF336">
    <property type="entry name" value="3-OXOACYL-[ACYL-CARRIER-PROTEIN] SYNTHASE, MITOCHONDRIAL"/>
    <property type="match status" value="1"/>
</dbReference>
<dbReference type="AlphaFoldDB" id="A0A511BL03"/>
<dbReference type="EMBL" id="BJVC01000001">
    <property type="protein sequence ID" value="GEL01030.1"/>
    <property type="molecule type" value="Genomic_DNA"/>
</dbReference>
<evidence type="ECO:0000256" key="1">
    <source>
        <dbReference type="ARBA" id="ARBA00005194"/>
    </source>
</evidence>
<dbReference type="GO" id="GO:0004315">
    <property type="term" value="F:3-oxoacyl-[acyl-carrier-protein] synthase activity"/>
    <property type="evidence" value="ECO:0007669"/>
    <property type="project" value="TreeGrafter"/>
</dbReference>
<dbReference type="InterPro" id="IPR014031">
    <property type="entry name" value="Ketoacyl_synth_C"/>
</dbReference>
<evidence type="ECO:0000256" key="2">
    <source>
        <dbReference type="ARBA" id="ARBA00022679"/>
    </source>
</evidence>
<dbReference type="PROSITE" id="PS52004">
    <property type="entry name" value="KS3_2"/>
    <property type="match status" value="1"/>
</dbReference>
<gene>
    <name evidence="4" type="ORF">SSA02_01930</name>
</gene>
<keyword evidence="2" id="KW-0808">Transferase</keyword>
<dbReference type="OrthoDB" id="9808669at2"/>
<dbReference type="Gene3D" id="3.40.47.10">
    <property type="match status" value="1"/>
</dbReference>
<dbReference type="SUPFAM" id="SSF53901">
    <property type="entry name" value="Thiolase-like"/>
    <property type="match status" value="2"/>
</dbReference>
<dbReference type="Proteomes" id="UP000321405">
    <property type="component" value="Unassembled WGS sequence"/>
</dbReference>
<name>A0A511BL03_9PROT</name>
<accession>A0A511BL03</accession>
<dbReference type="RefSeq" id="WP_147092061.1">
    <property type="nucleotide sequence ID" value="NZ_BJVC01000001.1"/>
</dbReference>
<dbReference type="InterPro" id="IPR016039">
    <property type="entry name" value="Thiolase-like"/>
</dbReference>
<dbReference type="GO" id="GO:0006633">
    <property type="term" value="P:fatty acid biosynthetic process"/>
    <property type="evidence" value="ECO:0007669"/>
    <property type="project" value="TreeGrafter"/>
</dbReference>
<comment type="pathway">
    <text evidence="1">Lipid metabolism; fatty acid biosynthesis.</text>
</comment>
<protein>
    <recommendedName>
        <fullName evidence="3">Ketosynthase family 3 (KS3) domain-containing protein</fullName>
    </recommendedName>
</protein>
<evidence type="ECO:0000313" key="4">
    <source>
        <dbReference type="EMBL" id="GEL01030.1"/>
    </source>
</evidence>
<dbReference type="InterPro" id="IPR000794">
    <property type="entry name" value="Beta-ketoacyl_synthase"/>
</dbReference>
<dbReference type="PANTHER" id="PTHR11712">
    <property type="entry name" value="POLYKETIDE SYNTHASE-RELATED"/>
    <property type="match status" value="1"/>
</dbReference>
<evidence type="ECO:0000259" key="3">
    <source>
        <dbReference type="PROSITE" id="PS52004"/>
    </source>
</evidence>
<keyword evidence="5" id="KW-1185">Reference proteome</keyword>
<proteinExistence type="predicted"/>
<comment type="caution">
    <text evidence="4">The sequence shown here is derived from an EMBL/GenBank/DDBJ whole genome shotgun (WGS) entry which is preliminary data.</text>
</comment>
<dbReference type="Pfam" id="PF02801">
    <property type="entry name" value="Ketoacyl-synt_C"/>
    <property type="match status" value="1"/>
</dbReference>
<evidence type="ECO:0000313" key="5">
    <source>
        <dbReference type="Proteomes" id="UP000321405"/>
    </source>
</evidence>
<reference evidence="4 5" key="1">
    <citation type="submission" date="2019-07" db="EMBL/GenBank/DDBJ databases">
        <title>Whole genome shotgun sequence of Swaminathania salitolerans NBRC 104436.</title>
        <authorList>
            <person name="Hosoyama A."/>
            <person name="Uohara A."/>
            <person name="Ohji S."/>
            <person name="Ichikawa N."/>
        </authorList>
    </citation>
    <scope>NUCLEOTIDE SEQUENCE [LARGE SCALE GENOMIC DNA]</scope>
    <source>
        <strain evidence="4 5">NBRC 104436</strain>
    </source>
</reference>
<dbReference type="InterPro" id="IPR020841">
    <property type="entry name" value="PKS_Beta-ketoAc_synthase_dom"/>
</dbReference>
<feature type="domain" description="Ketosynthase family 3 (KS3)" evidence="3">
    <location>
        <begin position="1"/>
        <end position="379"/>
    </location>
</feature>
<organism evidence="4 5">
    <name type="scientific">Swaminathania salitolerans</name>
    <dbReference type="NCBI Taxonomy" id="182838"/>
    <lineage>
        <taxon>Bacteria</taxon>
        <taxon>Pseudomonadati</taxon>
        <taxon>Pseudomonadota</taxon>
        <taxon>Alphaproteobacteria</taxon>
        <taxon>Acetobacterales</taxon>
        <taxon>Acetobacteraceae</taxon>
        <taxon>Swaminathania</taxon>
    </lineage>
</organism>
<sequence>MTKLFIENAAALSPLGASLDEIWSAVMARKTVYGKVSLPGDRSFYAAETRPGTGSDISVYAPLFNDAIRGMVADLGIAEPVDAVFFATAVGNLGQVENEVYAGRSITLDDLDFAQVEAVFADTPAWGPETRFVSVPTGCCAGLQATGLAKAVMERMGIKRAIIMSLDFGLTPLAFEAFHKINATTGYDRSANASPSRPFCRNRNGFLFSDGGGAILVSTEQSFPDQPCISGYGCVSSAYHMTDIATDGDAIGKSIMLALQQSGLAGHEIGHVNLHASGTQQNDEAEYNALLATLGSDLPTITAFKGNHGHALGGANMIELALSWKILREATIPPTPEHLPIDAYDAVTPRSTPQALDRLSILKTASGFSGIHASLIMEASICA</sequence>